<comment type="subcellular location">
    <subcellularLocation>
        <location evidence="1">Cytoplasm</location>
    </subcellularLocation>
    <subcellularLocation>
        <location evidence="2">Golgi apparatus</location>
    </subcellularLocation>
</comment>
<dbReference type="AlphaFoldDB" id="A0A0K9PVX2"/>
<protein>
    <recommendedName>
        <fullName evidence="4">RAB6-interacting golgin</fullName>
    </recommendedName>
</protein>
<comment type="caution">
    <text evidence="8">The sequence shown here is derived from an EMBL/GenBank/DDBJ whole genome shotgun (WGS) entry which is preliminary data.</text>
</comment>
<name>A0A0K9PVX2_ZOSMR</name>
<evidence type="ECO:0000256" key="2">
    <source>
        <dbReference type="ARBA" id="ARBA00004555"/>
    </source>
</evidence>
<dbReference type="PANTHER" id="PTHR21470">
    <property type="entry name" value="RAB6-INTERACTING PROTEIN GORAB"/>
    <property type="match status" value="1"/>
</dbReference>
<dbReference type="Proteomes" id="UP000036987">
    <property type="component" value="Unassembled WGS sequence"/>
</dbReference>
<dbReference type="OMA" id="HACQKKE"/>
<evidence type="ECO:0000256" key="7">
    <source>
        <dbReference type="ARBA" id="ARBA00023054"/>
    </source>
</evidence>
<keyword evidence="9" id="KW-1185">Reference proteome</keyword>
<keyword evidence="7" id="KW-0175">Coiled coil</keyword>
<evidence type="ECO:0000256" key="5">
    <source>
        <dbReference type="ARBA" id="ARBA00022490"/>
    </source>
</evidence>
<evidence type="ECO:0000256" key="3">
    <source>
        <dbReference type="ARBA" id="ARBA00005599"/>
    </source>
</evidence>
<gene>
    <name evidence="8" type="ORF">ZOSMA_165G00320</name>
</gene>
<dbReference type="OrthoDB" id="1921288at2759"/>
<sequence length="168" mass="19698">MKTENNPELATLASIKIVTKEEEEMSLSLSFRAKEEHIEMKKMEVREKVFQQLGRVEEETKRLANIREELEALADPTRKEVATLRKKIDTINRELKPLTQYCQKKEKEYKDAMEACNEKNKGKFQLVSKVMELINNSEKVRMNRLEELSRTVDSLHFNQNPDTRNSPA</sequence>
<evidence type="ECO:0000256" key="6">
    <source>
        <dbReference type="ARBA" id="ARBA00023034"/>
    </source>
</evidence>
<evidence type="ECO:0000313" key="8">
    <source>
        <dbReference type="EMBL" id="KMZ72407.1"/>
    </source>
</evidence>
<comment type="similarity">
    <text evidence="3">Belongs to the GORAB family.</text>
</comment>
<dbReference type="Pfam" id="PF04949">
    <property type="entry name" value="Transcrip_act"/>
    <property type="match status" value="1"/>
</dbReference>
<dbReference type="InterPro" id="IPR007033">
    <property type="entry name" value="GORAB"/>
</dbReference>
<dbReference type="PANTHER" id="PTHR21470:SF2">
    <property type="entry name" value="RAB6-INTERACTING GOLGIN"/>
    <property type="match status" value="1"/>
</dbReference>
<reference evidence="9" key="1">
    <citation type="journal article" date="2016" name="Nature">
        <title>The genome of the seagrass Zostera marina reveals angiosperm adaptation to the sea.</title>
        <authorList>
            <person name="Olsen J.L."/>
            <person name="Rouze P."/>
            <person name="Verhelst B."/>
            <person name="Lin Y.-C."/>
            <person name="Bayer T."/>
            <person name="Collen J."/>
            <person name="Dattolo E."/>
            <person name="De Paoli E."/>
            <person name="Dittami S."/>
            <person name="Maumus F."/>
            <person name="Michel G."/>
            <person name="Kersting A."/>
            <person name="Lauritano C."/>
            <person name="Lohaus R."/>
            <person name="Toepel M."/>
            <person name="Tonon T."/>
            <person name="Vanneste K."/>
            <person name="Amirebrahimi M."/>
            <person name="Brakel J."/>
            <person name="Bostroem C."/>
            <person name="Chovatia M."/>
            <person name="Grimwood J."/>
            <person name="Jenkins J.W."/>
            <person name="Jueterbock A."/>
            <person name="Mraz A."/>
            <person name="Stam W.T."/>
            <person name="Tice H."/>
            <person name="Bornberg-Bauer E."/>
            <person name="Green P.J."/>
            <person name="Pearson G.A."/>
            <person name="Procaccini G."/>
            <person name="Duarte C.M."/>
            <person name="Schmutz J."/>
            <person name="Reusch T.B.H."/>
            <person name="Van de Peer Y."/>
        </authorList>
    </citation>
    <scope>NUCLEOTIDE SEQUENCE [LARGE SCALE GENOMIC DNA]</scope>
    <source>
        <strain evidence="9">cv. Finnish</strain>
    </source>
</reference>
<proteinExistence type="inferred from homology"/>
<organism evidence="8 9">
    <name type="scientific">Zostera marina</name>
    <name type="common">Eelgrass</name>
    <dbReference type="NCBI Taxonomy" id="29655"/>
    <lineage>
        <taxon>Eukaryota</taxon>
        <taxon>Viridiplantae</taxon>
        <taxon>Streptophyta</taxon>
        <taxon>Embryophyta</taxon>
        <taxon>Tracheophyta</taxon>
        <taxon>Spermatophyta</taxon>
        <taxon>Magnoliopsida</taxon>
        <taxon>Liliopsida</taxon>
        <taxon>Zosteraceae</taxon>
        <taxon>Zostera</taxon>
    </lineage>
</organism>
<dbReference type="EMBL" id="LFYR01000633">
    <property type="protein sequence ID" value="KMZ72407.1"/>
    <property type="molecule type" value="Genomic_DNA"/>
</dbReference>
<evidence type="ECO:0000256" key="4">
    <source>
        <dbReference type="ARBA" id="ARBA00014130"/>
    </source>
</evidence>
<evidence type="ECO:0000256" key="1">
    <source>
        <dbReference type="ARBA" id="ARBA00004496"/>
    </source>
</evidence>
<evidence type="ECO:0000313" key="9">
    <source>
        <dbReference type="Proteomes" id="UP000036987"/>
    </source>
</evidence>
<accession>A0A0K9PVX2</accession>
<keyword evidence="6" id="KW-0333">Golgi apparatus</keyword>
<keyword evidence="5" id="KW-0963">Cytoplasm</keyword>
<dbReference type="GO" id="GO:0005794">
    <property type="term" value="C:Golgi apparatus"/>
    <property type="evidence" value="ECO:0007669"/>
    <property type="project" value="UniProtKB-SubCell"/>
</dbReference>